<dbReference type="RefSeq" id="WP_183361406.1">
    <property type="nucleotide sequence ID" value="NZ_BLXZ01000004.1"/>
</dbReference>
<feature type="region of interest" description="Disordered" evidence="18">
    <location>
        <begin position="866"/>
        <end position="906"/>
    </location>
</feature>
<dbReference type="InterPro" id="IPR001789">
    <property type="entry name" value="Sig_transdc_resp-reg_receiver"/>
</dbReference>
<evidence type="ECO:0000259" key="22">
    <source>
        <dbReference type="PROSITE" id="PS50894"/>
    </source>
</evidence>
<reference evidence="24" key="1">
    <citation type="submission" date="2020-06" db="EMBL/GenBank/DDBJ databases">
        <title>Draft genomic sequecing of Geomonas sp. Red745.</title>
        <authorList>
            <person name="Itoh H."/>
            <person name="Xu Z.X."/>
            <person name="Ushijima N."/>
            <person name="Masuda Y."/>
            <person name="Shiratori Y."/>
            <person name="Senoo K."/>
        </authorList>
    </citation>
    <scope>NUCLEOTIDE SEQUENCE [LARGE SCALE GENOMIC DNA]</scope>
    <source>
        <strain evidence="24">Red745</strain>
    </source>
</reference>
<dbReference type="GO" id="GO:0005524">
    <property type="term" value="F:ATP binding"/>
    <property type="evidence" value="ECO:0007669"/>
    <property type="project" value="UniProtKB-KW"/>
</dbReference>
<evidence type="ECO:0000256" key="14">
    <source>
        <dbReference type="ARBA" id="ARBA00064003"/>
    </source>
</evidence>
<accession>A0A6V8N8W7</accession>
<keyword evidence="9" id="KW-0418">Kinase</keyword>
<dbReference type="CDD" id="cd17546">
    <property type="entry name" value="REC_hyHK_CKI1_RcsC-like"/>
    <property type="match status" value="1"/>
</dbReference>
<dbReference type="PANTHER" id="PTHR45339:SF1">
    <property type="entry name" value="HYBRID SIGNAL TRANSDUCTION HISTIDINE KINASE J"/>
    <property type="match status" value="1"/>
</dbReference>
<evidence type="ECO:0000256" key="12">
    <source>
        <dbReference type="ARBA" id="ARBA00023012"/>
    </source>
</evidence>
<dbReference type="SMART" id="SM00388">
    <property type="entry name" value="HisKA"/>
    <property type="match status" value="1"/>
</dbReference>
<evidence type="ECO:0000256" key="4">
    <source>
        <dbReference type="ARBA" id="ARBA00022475"/>
    </source>
</evidence>
<evidence type="ECO:0000256" key="3">
    <source>
        <dbReference type="ARBA" id="ARBA00012438"/>
    </source>
</evidence>
<evidence type="ECO:0000256" key="7">
    <source>
        <dbReference type="ARBA" id="ARBA00022692"/>
    </source>
</evidence>
<feature type="compositionally biased region" description="Low complexity" evidence="18">
    <location>
        <begin position="879"/>
        <end position="906"/>
    </location>
</feature>
<dbReference type="Gene3D" id="1.10.287.130">
    <property type="match status" value="1"/>
</dbReference>
<evidence type="ECO:0000313" key="23">
    <source>
        <dbReference type="EMBL" id="GFO68860.1"/>
    </source>
</evidence>
<dbReference type="FunFam" id="3.30.565.10:FF:000010">
    <property type="entry name" value="Sensor histidine kinase RcsC"/>
    <property type="match status" value="1"/>
</dbReference>
<feature type="domain" description="HPt" evidence="22">
    <location>
        <begin position="928"/>
        <end position="1021"/>
    </location>
</feature>
<dbReference type="Gene3D" id="3.30.565.10">
    <property type="entry name" value="Histidine kinase-like ATPase, C-terminal domain"/>
    <property type="match status" value="1"/>
</dbReference>
<feature type="modified residue" description="4-aspartylphosphate" evidence="17">
    <location>
        <position position="651"/>
    </location>
</feature>
<evidence type="ECO:0000313" key="24">
    <source>
        <dbReference type="Proteomes" id="UP000587586"/>
    </source>
</evidence>
<keyword evidence="11 19" id="KW-1133">Transmembrane helix</keyword>
<dbReference type="InterPro" id="IPR003594">
    <property type="entry name" value="HATPase_dom"/>
</dbReference>
<dbReference type="Gene3D" id="3.30.450.20">
    <property type="entry name" value="PAS domain"/>
    <property type="match status" value="2"/>
</dbReference>
<dbReference type="PROSITE" id="PS50110">
    <property type="entry name" value="RESPONSE_REGULATORY"/>
    <property type="match status" value="2"/>
</dbReference>
<comment type="subunit">
    <text evidence="14">At low DSF concentrations, interacts with RpfF.</text>
</comment>
<feature type="domain" description="Response regulatory" evidence="21">
    <location>
        <begin position="741"/>
        <end position="859"/>
    </location>
</feature>
<dbReference type="InterPro" id="IPR008207">
    <property type="entry name" value="Sig_transdc_His_kin_Hpt_dom"/>
</dbReference>
<evidence type="ECO:0000259" key="20">
    <source>
        <dbReference type="PROSITE" id="PS50109"/>
    </source>
</evidence>
<evidence type="ECO:0000256" key="6">
    <source>
        <dbReference type="ARBA" id="ARBA00022679"/>
    </source>
</evidence>
<evidence type="ECO:0000256" key="10">
    <source>
        <dbReference type="ARBA" id="ARBA00022840"/>
    </source>
</evidence>
<keyword evidence="4" id="KW-1003">Cell membrane</keyword>
<evidence type="ECO:0000256" key="1">
    <source>
        <dbReference type="ARBA" id="ARBA00000085"/>
    </source>
</evidence>
<organism evidence="23 24">
    <name type="scientific">Geomonas limicola</name>
    <dbReference type="NCBI Taxonomy" id="2740186"/>
    <lineage>
        <taxon>Bacteria</taxon>
        <taxon>Pseudomonadati</taxon>
        <taxon>Thermodesulfobacteriota</taxon>
        <taxon>Desulfuromonadia</taxon>
        <taxon>Geobacterales</taxon>
        <taxon>Geobacteraceae</taxon>
        <taxon>Geomonas</taxon>
    </lineage>
</organism>
<dbReference type="InterPro" id="IPR004358">
    <property type="entry name" value="Sig_transdc_His_kin-like_C"/>
</dbReference>
<evidence type="ECO:0000256" key="15">
    <source>
        <dbReference type="ARBA" id="ARBA00068150"/>
    </source>
</evidence>
<dbReference type="Pfam" id="PF00072">
    <property type="entry name" value="Response_reg"/>
    <property type="match status" value="2"/>
</dbReference>
<keyword evidence="8" id="KW-0547">Nucleotide-binding</keyword>
<keyword evidence="10" id="KW-0067">ATP-binding</keyword>
<dbReference type="EMBL" id="BLXZ01000004">
    <property type="protein sequence ID" value="GFO68860.1"/>
    <property type="molecule type" value="Genomic_DNA"/>
</dbReference>
<dbReference type="SMART" id="SM00073">
    <property type="entry name" value="HPT"/>
    <property type="match status" value="1"/>
</dbReference>
<evidence type="ECO:0000256" key="13">
    <source>
        <dbReference type="ARBA" id="ARBA00023136"/>
    </source>
</evidence>
<feature type="transmembrane region" description="Helical" evidence="19">
    <location>
        <begin position="306"/>
        <end position="328"/>
    </location>
</feature>
<dbReference type="SUPFAM" id="SSF47226">
    <property type="entry name" value="Histidine-containing phosphotransfer domain, HPT domain"/>
    <property type="match status" value="1"/>
</dbReference>
<dbReference type="CDD" id="cd12914">
    <property type="entry name" value="PDC1_DGC_like"/>
    <property type="match status" value="1"/>
</dbReference>
<dbReference type="InterPro" id="IPR036890">
    <property type="entry name" value="HATPase_C_sf"/>
</dbReference>
<feature type="modified residue" description="Phosphohistidine" evidence="16">
    <location>
        <position position="967"/>
    </location>
</feature>
<evidence type="ECO:0000256" key="8">
    <source>
        <dbReference type="ARBA" id="ARBA00022741"/>
    </source>
</evidence>
<dbReference type="PROSITE" id="PS50894">
    <property type="entry name" value="HPT"/>
    <property type="match status" value="1"/>
</dbReference>
<dbReference type="Gene3D" id="1.20.120.160">
    <property type="entry name" value="HPT domain"/>
    <property type="match status" value="1"/>
</dbReference>
<dbReference type="PROSITE" id="PS50109">
    <property type="entry name" value="HIS_KIN"/>
    <property type="match status" value="1"/>
</dbReference>
<keyword evidence="6" id="KW-0808">Transferase</keyword>
<feature type="domain" description="Response regulatory" evidence="21">
    <location>
        <begin position="597"/>
        <end position="718"/>
    </location>
</feature>
<dbReference type="InterPro" id="IPR011006">
    <property type="entry name" value="CheY-like_superfamily"/>
</dbReference>
<sequence length="1027" mass="112281">MPKPWNKIQASQLTIAFGVLSVLAIVVLSVVAAGVLHRQEIEVWRKQMSNNSLVLAEHTYQTMLSANIALDGIVEQVRAQGADSPEEFRRLLGTPDIFRMLRDKTSFLPQVDVASIVDEKGDMVNFTRSYPHPPINLADRDYFKAQSRSNSAANFIGVAVRNKGNGKWVFYISRRINDRRGSMIGLVLIGISVDAFTDFYERLGVNLGKGASVTLYRSDYAVLTCWPRRDALIGKQNLTGATYTIVEKLKKEHDVLYLDAPRFSEKGRKVARLGASRVVHGYPLIVNITITDDFFLANWRHSVRGIAYVSVLCIVALLSGVAVIVGVLRQREQYLLQTIDLKQRAEDANRAKSEFLANMSHEIRTPMNGIIGMTELIHDTELNAEQREYIRSIKISADNLLDIINDVLDFSKIEAGHVEIEETPFLLRSMVGLALRAVSVRAVQKGLEVVFNADAQLPDALLGDPGRLRQVLINLVGNAVKFTERGVIEVLVSLVDEDEEGVLVHFQVTDQGIGISAEAQAHIFDAFVQGDASTTKLFGGTGLGLAISKRLAQLMGGSITVRSELGVGSTFGFTARLKRQQGAPRERSTDVALAGIQVLVVDDREMNRSMLQRFLARWGMQVETAESTPQALARLEELAASNELPRLILTDVQMPGQDGWELVRLVRKQELFDQVQVIVMPSAGVRGDAQRCAELRVAGYLTKPVVHDELHDALVTVLNGPAAGPEPVTRHTLREERARFSVLVADDVEINRDMVRIILEKQGHRVTMACNGREAVDLEREQGFDMIFMDMQMPDLDGYQATRLIREHEAGTPRRVPIVAMTAYALQGDRDKCLAAGADAYQSKPARPAEILALLDQLLPAGAQQLATGPARPATGDPQQAEAACAGTAGATETQQSGSGAAAASDSPSDAELAVFDVIDLVERLGGDAELVPRFVAMFTGVAVEYLGALREAVAKGDPEQIRIQAHTIKGAAANISARRLQQTAHELEQLARGGECAGADRLLLRLEQHFAEFSESVASLPPGGST</sequence>
<keyword evidence="12" id="KW-0902">Two-component regulatory system</keyword>
<dbReference type="PANTHER" id="PTHR45339">
    <property type="entry name" value="HYBRID SIGNAL TRANSDUCTION HISTIDINE KINASE J"/>
    <property type="match status" value="1"/>
</dbReference>
<dbReference type="Pfam" id="PF01627">
    <property type="entry name" value="Hpt"/>
    <property type="match status" value="1"/>
</dbReference>
<protein>
    <recommendedName>
        <fullName evidence="15">Sensory/regulatory protein RpfC</fullName>
        <ecNumber evidence="3">2.7.13.3</ecNumber>
    </recommendedName>
</protein>
<evidence type="ECO:0000256" key="11">
    <source>
        <dbReference type="ARBA" id="ARBA00022989"/>
    </source>
</evidence>
<evidence type="ECO:0000259" key="21">
    <source>
        <dbReference type="PROSITE" id="PS50110"/>
    </source>
</evidence>
<evidence type="ECO:0000256" key="2">
    <source>
        <dbReference type="ARBA" id="ARBA00004651"/>
    </source>
</evidence>
<dbReference type="FunFam" id="1.10.287.130:FF:000002">
    <property type="entry name" value="Two-component osmosensing histidine kinase"/>
    <property type="match status" value="1"/>
</dbReference>
<dbReference type="SUPFAM" id="SSF52172">
    <property type="entry name" value="CheY-like"/>
    <property type="match status" value="2"/>
</dbReference>
<feature type="domain" description="Histidine kinase" evidence="20">
    <location>
        <begin position="358"/>
        <end position="579"/>
    </location>
</feature>
<keyword evidence="24" id="KW-1185">Reference proteome</keyword>
<dbReference type="EC" id="2.7.13.3" evidence="3"/>
<dbReference type="Proteomes" id="UP000587586">
    <property type="component" value="Unassembled WGS sequence"/>
</dbReference>
<dbReference type="InterPro" id="IPR036641">
    <property type="entry name" value="HPT_dom_sf"/>
</dbReference>
<evidence type="ECO:0000256" key="16">
    <source>
        <dbReference type="PROSITE-ProRule" id="PRU00110"/>
    </source>
</evidence>
<dbReference type="PRINTS" id="PR00344">
    <property type="entry name" value="BCTRLSENSOR"/>
</dbReference>
<feature type="transmembrane region" description="Helical" evidence="19">
    <location>
        <begin position="12"/>
        <end position="36"/>
    </location>
</feature>
<keyword evidence="13 19" id="KW-0472">Membrane</keyword>
<dbReference type="CDD" id="cd00088">
    <property type="entry name" value="HPT"/>
    <property type="match status" value="1"/>
</dbReference>
<evidence type="ECO:0000256" key="19">
    <source>
        <dbReference type="SAM" id="Phobius"/>
    </source>
</evidence>
<dbReference type="SUPFAM" id="SSF47384">
    <property type="entry name" value="Homodimeric domain of signal transducing histidine kinase"/>
    <property type="match status" value="1"/>
</dbReference>
<gene>
    <name evidence="23" type="ORF">GMLC_24390</name>
</gene>
<dbReference type="CDD" id="cd12915">
    <property type="entry name" value="PDC2_DGC_like"/>
    <property type="match status" value="1"/>
</dbReference>
<feature type="modified residue" description="4-aspartylphosphate" evidence="17">
    <location>
        <position position="790"/>
    </location>
</feature>
<evidence type="ECO:0000256" key="5">
    <source>
        <dbReference type="ARBA" id="ARBA00022553"/>
    </source>
</evidence>
<dbReference type="CDD" id="cd00082">
    <property type="entry name" value="HisKA"/>
    <property type="match status" value="1"/>
</dbReference>
<name>A0A6V8N8W7_9BACT</name>
<dbReference type="InterPro" id="IPR005467">
    <property type="entry name" value="His_kinase_dom"/>
</dbReference>
<keyword evidence="5 17" id="KW-0597">Phosphoprotein</keyword>
<proteinExistence type="predicted"/>
<dbReference type="AlphaFoldDB" id="A0A6V8N8W7"/>
<dbReference type="SUPFAM" id="SSF55874">
    <property type="entry name" value="ATPase domain of HSP90 chaperone/DNA topoisomerase II/histidine kinase"/>
    <property type="match status" value="1"/>
</dbReference>
<dbReference type="CDD" id="cd16922">
    <property type="entry name" value="HATPase_EvgS-ArcB-TorS-like"/>
    <property type="match status" value="1"/>
</dbReference>
<evidence type="ECO:0000256" key="17">
    <source>
        <dbReference type="PROSITE-ProRule" id="PRU00169"/>
    </source>
</evidence>
<keyword evidence="7 19" id="KW-0812">Transmembrane</keyword>
<dbReference type="GO" id="GO:0005886">
    <property type="term" value="C:plasma membrane"/>
    <property type="evidence" value="ECO:0007669"/>
    <property type="project" value="UniProtKB-SubCell"/>
</dbReference>
<dbReference type="Pfam" id="PF00512">
    <property type="entry name" value="HisKA"/>
    <property type="match status" value="1"/>
</dbReference>
<dbReference type="CDD" id="cd00156">
    <property type="entry name" value="REC"/>
    <property type="match status" value="1"/>
</dbReference>
<comment type="subcellular location">
    <subcellularLocation>
        <location evidence="2">Cell membrane</location>
        <topology evidence="2">Multi-pass membrane protein</topology>
    </subcellularLocation>
</comment>
<comment type="caution">
    <text evidence="23">The sequence shown here is derived from an EMBL/GenBank/DDBJ whole genome shotgun (WGS) entry which is preliminary data.</text>
</comment>
<dbReference type="GO" id="GO:0000155">
    <property type="term" value="F:phosphorelay sensor kinase activity"/>
    <property type="evidence" value="ECO:0007669"/>
    <property type="project" value="InterPro"/>
</dbReference>
<dbReference type="SMART" id="SM00387">
    <property type="entry name" value="HATPase_c"/>
    <property type="match status" value="1"/>
</dbReference>
<evidence type="ECO:0000256" key="9">
    <source>
        <dbReference type="ARBA" id="ARBA00022777"/>
    </source>
</evidence>
<dbReference type="Gene3D" id="3.40.50.2300">
    <property type="match status" value="2"/>
</dbReference>
<comment type="catalytic activity">
    <reaction evidence="1">
        <text>ATP + protein L-histidine = ADP + protein N-phospho-L-histidine.</text>
        <dbReference type="EC" id="2.7.13.3"/>
    </reaction>
</comment>
<dbReference type="SMART" id="SM00448">
    <property type="entry name" value="REC"/>
    <property type="match status" value="2"/>
</dbReference>
<dbReference type="InterPro" id="IPR036097">
    <property type="entry name" value="HisK_dim/P_sf"/>
</dbReference>
<evidence type="ECO:0000256" key="18">
    <source>
        <dbReference type="SAM" id="MobiDB-lite"/>
    </source>
</evidence>
<dbReference type="Pfam" id="PF02518">
    <property type="entry name" value="HATPase_c"/>
    <property type="match status" value="1"/>
</dbReference>
<dbReference type="InterPro" id="IPR003661">
    <property type="entry name" value="HisK_dim/P_dom"/>
</dbReference>